<dbReference type="STRING" id="1802114.A2719_02310"/>
<gene>
    <name evidence="4" type="ORF">A2719_02310</name>
</gene>
<evidence type="ECO:0000256" key="1">
    <source>
        <dbReference type="ARBA" id="ARBA00007422"/>
    </source>
</evidence>
<reference evidence="4 5" key="1">
    <citation type="journal article" date="2016" name="Nat. Commun.">
        <title>Thousands of microbial genomes shed light on interconnected biogeochemical processes in an aquifer system.</title>
        <authorList>
            <person name="Anantharaman K."/>
            <person name="Brown C.T."/>
            <person name="Hug L.A."/>
            <person name="Sharon I."/>
            <person name="Castelle C.J."/>
            <person name="Probst A.J."/>
            <person name="Thomas B.C."/>
            <person name="Singh A."/>
            <person name="Wilkins M.J."/>
            <person name="Karaoz U."/>
            <person name="Brodie E.L."/>
            <person name="Williams K.H."/>
            <person name="Hubbard S.S."/>
            <person name="Banfield J.F."/>
        </authorList>
    </citation>
    <scope>NUCLEOTIDE SEQUENCE [LARGE SCALE GENOMIC DNA]</scope>
</reference>
<dbReference type="UniPathway" id="UPA00109">
    <property type="reaction ID" value="UER00189"/>
</dbReference>
<evidence type="ECO:0000313" key="5">
    <source>
        <dbReference type="Proteomes" id="UP000177480"/>
    </source>
</evidence>
<keyword evidence="3" id="KW-0963">Cytoplasm</keyword>
<dbReference type="InterPro" id="IPR013785">
    <property type="entry name" value="Aldolase_TIM"/>
</dbReference>
<dbReference type="AlphaFoldDB" id="A0A1G2G2S2"/>
<dbReference type="Proteomes" id="UP000177480">
    <property type="component" value="Unassembled WGS sequence"/>
</dbReference>
<keyword evidence="3" id="KW-0312">Gluconeogenesis</keyword>
<dbReference type="Gene3D" id="3.20.20.70">
    <property type="entry name" value="Aldolase class I"/>
    <property type="match status" value="1"/>
</dbReference>
<dbReference type="InterPro" id="IPR020861">
    <property type="entry name" value="Triosephosphate_isomerase_AS"/>
</dbReference>
<protein>
    <recommendedName>
        <fullName evidence="3">Triosephosphate isomerase</fullName>
        <ecNumber evidence="3">5.3.1.1</ecNumber>
    </recommendedName>
</protein>
<dbReference type="GO" id="GO:0046166">
    <property type="term" value="P:glyceraldehyde-3-phosphate biosynthetic process"/>
    <property type="evidence" value="ECO:0007669"/>
    <property type="project" value="TreeGrafter"/>
</dbReference>
<dbReference type="EC" id="5.3.1.1" evidence="3"/>
<accession>A0A1G2G2S2</accession>
<evidence type="ECO:0000256" key="2">
    <source>
        <dbReference type="ARBA" id="ARBA00023235"/>
    </source>
</evidence>
<dbReference type="GO" id="GO:0006096">
    <property type="term" value="P:glycolytic process"/>
    <property type="evidence" value="ECO:0007669"/>
    <property type="project" value="UniProtKB-UniRule"/>
</dbReference>
<comment type="pathway">
    <text evidence="3">Carbohydrate biosynthesis; gluconeogenesis.</text>
</comment>
<dbReference type="SUPFAM" id="SSF51351">
    <property type="entry name" value="Triosephosphate isomerase (TIM)"/>
    <property type="match status" value="1"/>
</dbReference>
<dbReference type="GO" id="GO:0004807">
    <property type="term" value="F:triose-phosphate isomerase activity"/>
    <property type="evidence" value="ECO:0007669"/>
    <property type="project" value="UniProtKB-UniRule"/>
</dbReference>
<keyword evidence="3" id="KW-0324">Glycolysis</keyword>
<dbReference type="NCBIfam" id="TIGR00419">
    <property type="entry name" value="tim"/>
    <property type="match status" value="1"/>
</dbReference>
<evidence type="ECO:0000313" key="4">
    <source>
        <dbReference type="EMBL" id="OGZ44171.1"/>
    </source>
</evidence>
<dbReference type="GO" id="GO:0005829">
    <property type="term" value="C:cytosol"/>
    <property type="evidence" value="ECO:0007669"/>
    <property type="project" value="TreeGrafter"/>
</dbReference>
<name>A0A1G2G2S2_9BACT</name>
<organism evidence="4 5">
    <name type="scientific">Candidatus Ryanbacteria bacterium RIFCSPHIGHO2_01_FULL_45_22</name>
    <dbReference type="NCBI Taxonomy" id="1802114"/>
    <lineage>
        <taxon>Bacteria</taxon>
        <taxon>Candidatus Ryaniibacteriota</taxon>
    </lineage>
</organism>
<sequence length="254" mass="27327">MTSQKRKILLVANWKCNPATLPEAQRLFAAIKKTVPRYNNIDVVICPPAVFLSRFSAVGGKLGVQDVFWENTGAYTGAIGSRMARSVGASYAIIGHSERREHMGETNEMVQAKVKAALAAGLRVVLCVGEKSRDGDAAAYAGFVKEEVSVGLRGVTKQSLGNVIIAYEPIWAVGSDEADTPERTLEMALYIRKTIADLYDRTVAQTFPVLYGGSANAGNARAFLRDGGVDGLLVGRASLQAKEFGKIVQIANEF</sequence>
<dbReference type="GO" id="GO:0019563">
    <property type="term" value="P:glycerol catabolic process"/>
    <property type="evidence" value="ECO:0007669"/>
    <property type="project" value="TreeGrafter"/>
</dbReference>
<comment type="subunit">
    <text evidence="3">Homodimer.</text>
</comment>
<comment type="caution">
    <text evidence="4">The sequence shown here is derived from an EMBL/GenBank/DDBJ whole genome shotgun (WGS) entry which is preliminary data.</text>
</comment>
<proteinExistence type="inferred from homology"/>
<dbReference type="Pfam" id="PF00121">
    <property type="entry name" value="TIM"/>
    <property type="match status" value="1"/>
</dbReference>
<dbReference type="InterPro" id="IPR035990">
    <property type="entry name" value="TIM_sf"/>
</dbReference>
<comment type="subcellular location">
    <subcellularLocation>
        <location evidence="3">Cytoplasm</location>
    </subcellularLocation>
</comment>
<keyword evidence="2 3" id="KW-0413">Isomerase</keyword>
<dbReference type="InterPro" id="IPR000652">
    <property type="entry name" value="Triosephosphate_isomerase"/>
</dbReference>
<dbReference type="UniPathway" id="UPA00138"/>
<dbReference type="CDD" id="cd00311">
    <property type="entry name" value="TIM"/>
    <property type="match status" value="1"/>
</dbReference>
<dbReference type="EMBL" id="MHNK01000007">
    <property type="protein sequence ID" value="OGZ44171.1"/>
    <property type="molecule type" value="Genomic_DNA"/>
</dbReference>
<dbReference type="PANTHER" id="PTHR21139">
    <property type="entry name" value="TRIOSEPHOSPHATE ISOMERASE"/>
    <property type="match status" value="1"/>
</dbReference>
<dbReference type="GO" id="GO:0006094">
    <property type="term" value="P:gluconeogenesis"/>
    <property type="evidence" value="ECO:0007669"/>
    <property type="project" value="UniProtKB-UniPathway"/>
</dbReference>
<dbReference type="PROSITE" id="PS00171">
    <property type="entry name" value="TIM_1"/>
    <property type="match status" value="1"/>
</dbReference>
<comment type="pathway">
    <text evidence="3">Carbohydrate degradation; glycolysis; D-glyceraldehyde 3-phosphate from glycerone phosphate: step 1/1.</text>
</comment>
<comment type="catalytic activity">
    <reaction evidence="3">
        <text>D-glyceraldehyde 3-phosphate = dihydroxyacetone phosphate</text>
        <dbReference type="Rhea" id="RHEA:18585"/>
        <dbReference type="ChEBI" id="CHEBI:57642"/>
        <dbReference type="ChEBI" id="CHEBI:59776"/>
        <dbReference type="EC" id="5.3.1.1"/>
    </reaction>
</comment>
<evidence type="ECO:0000256" key="3">
    <source>
        <dbReference type="RuleBase" id="RU363013"/>
    </source>
</evidence>
<dbReference type="PANTHER" id="PTHR21139:SF42">
    <property type="entry name" value="TRIOSEPHOSPHATE ISOMERASE"/>
    <property type="match status" value="1"/>
</dbReference>
<comment type="similarity">
    <text evidence="1 3">Belongs to the triosephosphate isomerase family.</text>
</comment>
<dbReference type="PROSITE" id="PS51440">
    <property type="entry name" value="TIM_2"/>
    <property type="match status" value="1"/>
</dbReference>